<dbReference type="AlphaFoldDB" id="A0A438MRT5"/>
<dbReference type="Proteomes" id="UP000288859">
    <property type="component" value="Unassembled WGS sequence"/>
</dbReference>
<accession>A0A438MRT5</accession>
<comment type="caution">
    <text evidence="3">The sequence shown here is derived from an EMBL/GenBank/DDBJ whole genome shotgun (WGS) entry which is preliminary data.</text>
</comment>
<dbReference type="EMBL" id="NAJM01000063">
    <property type="protein sequence ID" value="RVX66375.1"/>
    <property type="molecule type" value="Genomic_DNA"/>
</dbReference>
<dbReference type="InterPro" id="IPR012338">
    <property type="entry name" value="Beta-lactam/transpept-like"/>
</dbReference>
<proteinExistence type="predicted"/>
<dbReference type="InterPro" id="IPR050789">
    <property type="entry name" value="Diverse_Enzym_Activities"/>
</dbReference>
<evidence type="ECO:0000259" key="2">
    <source>
        <dbReference type="Pfam" id="PF00144"/>
    </source>
</evidence>
<dbReference type="PANTHER" id="PTHR43283:SF7">
    <property type="entry name" value="BETA-LACTAMASE-RELATED DOMAIN-CONTAINING PROTEIN"/>
    <property type="match status" value="1"/>
</dbReference>
<feature type="domain" description="Beta-lactamase-related" evidence="2">
    <location>
        <begin position="38"/>
        <end position="286"/>
    </location>
</feature>
<dbReference type="Pfam" id="PF00144">
    <property type="entry name" value="Beta-lactamase"/>
    <property type="match status" value="1"/>
</dbReference>
<dbReference type="PANTHER" id="PTHR43283">
    <property type="entry name" value="BETA-LACTAMASE-RELATED"/>
    <property type="match status" value="1"/>
</dbReference>
<evidence type="ECO:0000313" key="4">
    <source>
        <dbReference type="Proteomes" id="UP000288859"/>
    </source>
</evidence>
<organism evidence="3 4">
    <name type="scientific">Exophiala mesophila</name>
    <name type="common">Black yeast-like fungus</name>
    <dbReference type="NCBI Taxonomy" id="212818"/>
    <lineage>
        <taxon>Eukaryota</taxon>
        <taxon>Fungi</taxon>
        <taxon>Dikarya</taxon>
        <taxon>Ascomycota</taxon>
        <taxon>Pezizomycotina</taxon>
        <taxon>Eurotiomycetes</taxon>
        <taxon>Chaetothyriomycetidae</taxon>
        <taxon>Chaetothyriales</taxon>
        <taxon>Herpotrichiellaceae</taxon>
        <taxon>Exophiala</taxon>
    </lineage>
</organism>
<dbReference type="SUPFAM" id="SSF56601">
    <property type="entry name" value="beta-lactamase/transpeptidase-like"/>
    <property type="match status" value="1"/>
</dbReference>
<dbReference type="InterPro" id="IPR001466">
    <property type="entry name" value="Beta-lactam-related"/>
</dbReference>
<protein>
    <recommendedName>
        <fullName evidence="2">Beta-lactamase-related domain-containing protein</fullName>
    </recommendedName>
</protein>
<dbReference type="Gene3D" id="3.40.710.10">
    <property type="entry name" value="DD-peptidase/beta-lactamase superfamily"/>
    <property type="match status" value="1"/>
</dbReference>
<evidence type="ECO:0000313" key="3">
    <source>
        <dbReference type="EMBL" id="RVX66375.1"/>
    </source>
</evidence>
<feature type="compositionally biased region" description="Basic and acidic residues" evidence="1">
    <location>
        <begin position="355"/>
        <end position="368"/>
    </location>
</feature>
<evidence type="ECO:0000256" key="1">
    <source>
        <dbReference type="SAM" id="MobiDB-lite"/>
    </source>
</evidence>
<dbReference type="OrthoDB" id="428260at2759"/>
<gene>
    <name evidence="3" type="ORF">B0A52_09983</name>
</gene>
<reference evidence="3 4" key="1">
    <citation type="submission" date="2017-03" db="EMBL/GenBank/DDBJ databases">
        <title>Genomes of endolithic fungi from Antarctica.</title>
        <authorList>
            <person name="Coleine C."/>
            <person name="Masonjones S."/>
            <person name="Stajich J.E."/>
        </authorList>
    </citation>
    <scope>NUCLEOTIDE SEQUENCE [LARGE SCALE GENOMIC DNA]</scope>
    <source>
        <strain evidence="3 4">CCFEE 6314</strain>
    </source>
</reference>
<feature type="region of interest" description="Disordered" evidence="1">
    <location>
        <begin position="343"/>
        <end position="368"/>
    </location>
</feature>
<name>A0A438MRT5_EXOME</name>
<sequence>MASSDGLSRATPESCGVSSKNIRAFLDDAATNKVELNSFMLYRSGKVIAESWWWPYEPNLPHMLHSATKSFLAVAVGIAIHEGFFKLKDCVVSIFPEHIPADPSPNLLAMTVEDLLTQTSGHGIGQSGGTWRSIAGSWIAQFFRTPVEHQPGEKFVYSSATSFLLSAIITKTTGVCARDFLEPRLFQPLGIKMLTWDAGPENVNPGGNGITCSSSDFLKLGILHLQGGMWNGQQILPKAWVQASTTSQRGNPYGYHWWTSEGPAYRANGMFGQFVIVYPEHDSVLLTTAAVGRGAQPLNDVIGRHFPKILSPTEGLAPALDDSEAYASLKDLLATQRLLPSFQDLPSSPVPTVEPRTRSSIKEEKRDK</sequence>